<feature type="domain" description="Pseudouridine synthase I TruA alpha/beta" evidence="8">
    <location>
        <begin position="7"/>
        <end position="100"/>
    </location>
</feature>
<dbReference type="InterPro" id="IPR020095">
    <property type="entry name" value="PsdUridine_synth_TruA_C"/>
</dbReference>
<dbReference type="Pfam" id="PF01416">
    <property type="entry name" value="PseudoU_synth_1"/>
    <property type="match status" value="2"/>
</dbReference>
<dbReference type="InterPro" id="IPR020103">
    <property type="entry name" value="PsdUridine_synth_cat_dom_sf"/>
</dbReference>
<evidence type="ECO:0000256" key="3">
    <source>
        <dbReference type="ARBA" id="ARBA00023235"/>
    </source>
</evidence>
<dbReference type="AlphaFoldDB" id="A0A5C1A6M7"/>
<dbReference type="EMBL" id="CP042425">
    <property type="protein sequence ID" value="QEL14400.1"/>
    <property type="molecule type" value="Genomic_DNA"/>
</dbReference>
<dbReference type="InterPro" id="IPR020094">
    <property type="entry name" value="TruA/RsuA/RluB/E/F_N"/>
</dbReference>
<dbReference type="PANTHER" id="PTHR11142:SF0">
    <property type="entry name" value="TRNA PSEUDOURIDINE SYNTHASE-LIKE 1"/>
    <property type="match status" value="1"/>
</dbReference>
<dbReference type="Proteomes" id="UP000324974">
    <property type="component" value="Chromosome"/>
</dbReference>
<dbReference type="SUPFAM" id="SSF55120">
    <property type="entry name" value="Pseudouridine synthase"/>
    <property type="match status" value="1"/>
</dbReference>
<reference evidence="10" key="1">
    <citation type="submission" date="2019-08" db="EMBL/GenBank/DDBJ databases">
        <title>Limnoglobus roseus gen. nov., sp. nov., a novel freshwater planctomycete with a giant genome from the family Gemmataceae.</title>
        <authorList>
            <person name="Kulichevskaya I.S."/>
            <person name="Naumoff D.G."/>
            <person name="Miroshnikov K."/>
            <person name="Ivanova A."/>
            <person name="Philippov D.A."/>
            <person name="Hakobyan A."/>
            <person name="Rijpstra I.C."/>
            <person name="Sinninghe Damste J.S."/>
            <person name="Liesack W."/>
            <person name="Dedysh S.N."/>
        </authorList>
    </citation>
    <scope>NUCLEOTIDE SEQUENCE [LARGE SCALE GENOMIC DNA]</scope>
    <source>
        <strain evidence="10">PX52</strain>
    </source>
</reference>
<dbReference type="NCBIfam" id="TIGR00071">
    <property type="entry name" value="hisT_truA"/>
    <property type="match status" value="1"/>
</dbReference>
<comment type="catalytic activity">
    <reaction evidence="4 7">
        <text>uridine(38/39/40) in tRNA = pseudouridine(38/39/40) in tRNA</text>
        <dbReference type="Rhea" id="RHEA:22376"/>
        <dbReference type="Rhea" id="RHEA-COMP:10085"/>
        <dbReference type="Rhea" id="RHEA-COMP:10087"/>
        <dbReference type="ChEBI" id="CHEBI:65314"/>
        <dbReference type="ChEBI" id="CHEBI:65315"/>
        <dbReference type="EC" id="5.4.99.12"/>
    </reaction>
</comment>
<dbReference type="Gene3D" id="3.30.70.580">
    <property type="entry name" value="Pseudouridine synthase I, catalytic domain, N-terminal subdomain"/>
    <property type="match status" value="1"/>
</dbReference>
<keyword evidence="2 4" id="KW-0819">tRNA processing</keyword>
<dbReference type="InterPro" id="IPR020097">
    <property type="entry name" value="PsdUridine_synth_TruA_a/b_dom"/>
</dbReference>
<protein>
    <recommendedName>
        <fullName evidence="4">tRNA pseudouridine synthase A</fullName>
        <ecNumber evidence="4">5.4.99.12</ecNumber>
    </recommendedName>
    <alternativeName>
        <fullName evidence="4">tRNA pseudouridine(38-40) synthase</fullName>
    </alternativeName>
    <alternativeName>
        <fullName evidence="4">tRNA pseudouridylate synthase I</fullName>
    </alternativeName>
    <alternativeName>
        <fullName evidence="4">tRNA-uridine isomerase I</fullName>
    </alternativeName>
</protein>
<dbReference type="CDD" id="cd02570">
    <property type="entry name" value="PseudoU_synth_EcTruA"/>
    <property type="match status" value="1"/>
</dbReference>
<name>A0A5C1A6M7_9BACT</name>
<organism evidence="9 10">
    <name type="scientific">Limnoglobus roseus</name>
    <dbReference type="NCBI Taxonomy" id="2598579"/>
    <lineage>
        <taxon>Bacteria</taxon>
        <taxon>Pseudomonadati</taxon>
        <taxon>Planctomycetota</taxon>
        <taxon>Planctomycetia</taxon>
        <taxon>Gemmatales</taxon>
        <taxon>Gemmataceae</taxon>
        <taxon>Limnoglobus</taxon>
    </lineage>
</organism>
<dbReference type="GO" id="GO:0160147">
    <property type="term" value="F:tRNA pseudouridine(38-40) synthase activity"/>
    <property type="evidence" value="ECO:0007669"/>
    <property type="project" value="UniProtKB-EC"/>
</dbReference>
<proteinExistence type="inferred from homology"/>
<evidence type="ECO:0000259" key="8">
    <source>
        <dbReference type="Pfam" id="PF01416"/>
    </source>
</evidence>
<gene>
    <name evidence="4" type="primary">truA</name>
    <name evidence="9" type="ORF">PX52LOC_01288</name>
</gene>
<feature type="domain" description="Pseudouridine synthase I TruA alpha/beta" evidence="8">
    <location>
        <begin position="144"/>
        <end position="245"/>
    </location>
</feature>
<dbReference type="FunFam" id="3.30.70.580:FF:000001">
    <property type="entry name" value="tRNA pseudouridine synthase A"/>
    <property type="match status" value="1"/>
</dbReference>
<evidence type="ECO:0000256" key="7">
    <source>
        <dbReference type="RuleBase" id="RU003792"/>
    </source>
</evidence>
<comment type="subunit">
    <text evidence="4">Homodimer.</text>
</comment>
<feature type="binding site" evidence="4 6">
    <location>
        <position position="111"/>
    </location>
    <ligand>
        <name>substrate</name>
    </ligand>
</feature>
<keyword evidence="3 4" id="KW-0413">Isomerase</keyword>
<feature type="active site" description="Nucleophile" evidence="4 5">
    <location>
        <position position="53"/>
    </location>
</feature>
<evidence type="ECO:0000256" key="6">
    <source>
        <dbReference type="PIRSR" id="PIRSR001430-2"/>
    </source>
</evidence>
<dbReference type="PANTHER" id="PTHR11142">
    <property type="entry name" value="PSEUDOURIDYLATE SYNTHASE"/>
    <property type="match status" value="1"/>
</dbReference>
<accession>A0A5C1A6M7</accession>
<dbReference type="KEGG" id="lrs:PX52LOC_01288"/>
<evidence type="ECO:0000256" key="5">
    <source>
        <dbReference type="PIRSR" id="PIRSR001430-1"/>
    </source>
</evidence>
<dbReference type="GO" id="GO:0003723">
    <property type="term" value="F:RNA binding"/>
    <property type="evidence" value="ECO:0007669"/>
    <property type="project" value="InterPro"/>
</dbReference>
<evidence type="ECO:0000256" key="1">
    <source>
        <dbReference type="ARBA" id="ARBA00009375"/>
    </source>
</evidence>
<dbReference type="HAMAP" id="MF_00171">
    <property type="entry name" value="TruA"/>
    <property type="match status" value="1"/>
</dbReference>
<dbReference type="InterPro" id="IPR001406">
    <property type="entry name" value="PsdUridine_synth_TruA"/>
</dbReference>
<evidence type="ECO:0000313" key="10">
    <source>
        <dbReference type="Proteomes" id="UP000324974"/>
    </source>
</evidence>
<comment type="function">
    <text evidence="4">Formation of pseudouridine at positions 38, 39 and 40 in the anticodon stem and loop of transfer RNAs.</text>
</comment>
<evidence type="ECO:0000256" key="2">
    <source>
        <dbReference type="ARBA" id="ARBA00022694"/>
    </source>
</evidence>
<sequence>MRNLKMIVRYDGTEFCGWQTQPGVRTVQQTVEQAIQSITQETRVRANCSGRTDAGVHAIGQVFNFYTGTRLDGATLVKAVNAKLPDDVAVTSCEEAGQAFDANRDAVKKLYRYVINDTRIPDPFQRRYAWQPRRRVDTERMHRAAQCLLGRHDFRCFETQWPNRLSSVRTIKHIAVTRHDDCAWVEVEADGFLYNMVRAITGTLYLIGHNYWPEEKMRDVLEGMDRREAGPTAPPQGLFLVRVTY</sequence>
<dbReference type="OrthoDB" id="9811823at2"/>
<dbReference type="RefSeq" id="WP_149109291.1">
    <property type="nucleotide sequence ID" value="NZ_CP042425.1"/>
</dbReference>
<dbReference type="EC" id="5.4.99.12" evidence="4"/>
<keyword evidence="10" id="KW-1185">Reference proteome</keyword>
<comment type="similarity">
    <text evidence="1 4 7">Belongs to the tRNA pseudouridine synthase TruA family.</text>
</comment>
<dbReference type="GO" id="GO:0031119">
    <property type="term" value="P:tRNA pseudouridine synthesis"/>
    <property type="evidence" value="ECO:0007669"/>
    <property type="project" value="UniProtKB-UniRule"/>
</dbReference>
<dbReference type="PIRSF" id="PIRSF001430">
    <property type="entry name" value="tRNA_psdUrid_synth"/>
    <property type="match status" value="1"/>
</dbReference>
<comment type="caution">
    <text evidence="4">Lacks conserved residue(s) required for the propagation of feature annotation.</text>
</comment>
<dbReference type="Gene3D" id="3.30.70.660">
    <property type="entry name" value="Pseudouridine synthase I, catalytic domain, C-terminal subdomain"/>
    <property type="match status" value="1"/>
</dbReference>
<evidence type="ECO:0000256" key="4">
    <source>
        <dbReference type="HAMAP-Rule" id="MF_00171"/>
    </source>
</evidence>
<evidence type="ECO:0000313" key="9">
    <source>
        <dbReference type="EMBL" id="QEL14400.1"/>
    </source>
</evidence>